<keyword evidence="3" id="KW-1185">Reference proteome</keyword>
<name>A0A4R6PPP1_NOCIG</name>
<keyword evidence="1" id="KW-0812">Transmembrane</keyword>
<dbReference type="EMBL" id="SNXK01000003">
    <property type="protein sequence ID" value="TDP38879.1"/>
    <property type="molecule type" value="Genomic_DNA"/>
</dbReference>
<keyword evidence="1" id="KW-0472">Membrane</keyword>
<dbReference type="InterPro" id="IPR021214">
    <property type="entry name" value="DUF2568"/>
</dbReference>
<feature type="transmembrane region" description="Helical" evidence="1">
    <location>
        <begin position="36"/>
        <end position="55"/>
    </location>
</feature>
<proteinExistence type="predicted"/>
<sequence length="127" mass="13458">MSLNPALLAVRFLLELIAITSFGVFGWRAFDSPWRYLLVVVLPVAAAVLWGTLAVPDDPSRSGDAPVPVPGPVRLGVELAVLFGGAAALWAAALPRLALISAAVLVGYHLLAYDRVLWLLTGRTSQA</sequence>
<evidence type="ECO:0000256" key="1">
    <source>
        <dbReference type="SAM" id="Phobius"/>
    </source>
</evidence>
<feature type="transmembrane region" description="Helical" evidence="1">
    <location>
        <begin position="12"/>
        <end position="30"/>
    </location>
</feature>
<evidence type="ECO:0000313" key="3">
    <source>
        <dbReference type="Proteomes" id="UP000295087"/>
    </source>
</evidence>
<evidence type="ECO:0000313" key="2">
    <source>
        <dbReference type="EMBL" id="TDP38879.1"/>
    </source>
</evidence>
<gene>
    <name evidence="2" type="ORF">DFR75_103540</name>
</gene>
<dbReference type="AlphaFoldDB" id="A0A4R6PPP1"/>
<feature type="transmembrane region" description="Helical" evidence="1">
    <location>
        <begin position="75"/>
        <end position="93"/>
    </location>
</feature>
<comment type="caution">
    <text evidence="2">The sequence shown here is derived from an EMBL/GenBank/DDBJ whole genome shotgun (WGS) entry which is preliminary data.</text>
</comment>
<accession>A0A4R6PPP1</accession>
<dbReference type="Pfam" id="PF10823">
    <property type="entry name" value="DUF2568"/>
    <property type="match status" value="1"/>
</dbReference>
<dbReference type="Proteomes" id="UP000295087">
    <property type="component" value="Unassembled WGS sequence"/>
</dbReference>
<dbReference type="RefSeq" id="WP_067487351.1">
    <property type="nucleotide sequence ID" value="NZ_SNXK01000003.1"/>
</dbReference>
<reference evidence="2 3" key="1">
    <citation type="submission" date="2019-03" db="EMBL/GenBank/DDBJ databases">
        <title>Genomic Encyclopedia of Type Strains, Phase IV (KMG-IV): sequencing the most valuable type-strain genomes for metagenomic binning, comparative biology and taxonomic classification.</title>
        <authorList>
            <person name="Goeker M."/>
        </authorList>
    </citation>
    <scope>NUCLEOTIDE SEQUENCE [LARGE SCALE GENOMIC DNA]</scope>
    <source>
        <strain evidence="2 3">DSM 44496</strain>
    </source>
</reference>
<feature type="transmembrane region" description="Helical" evidence="1">
    <location>
        <begin position="99"/>
        <end position="120"/>
    </location>
</feature>
<protein>
    <submittedName>
        <fullName evidence="2">Uncharacterized protein DUF2568</fullName>
    </submittedName>
</protein>
<organism evidence="2 3">
    <name type="scientific">Nocardia ignorata</name>
    <dbReference type="NCBI Taxonomy" id="145285"/>
    <lineage>
        <taxon>Bacteria</taxon>
        <taxon>Bacillati</taxon>
        <taxon>Actinomycetota</taxon>
        <taxon>Actinomycetes</taxon>
        <taxon>Mycobacteriales</taxon>
        <taxon>Nocardiaceae</taxon>
        <taxon>Nocardia</taxon>
    </lineage>
</organism>
<keyword evidence="1" id="KW-1133">Transmembrane helix</keyword>